<dbReference type="Gene3D" id="2.130.10.10">
    <property type="entry name" value="YVTN repeat-like/Quinoprotein amine dehydrogenase"/>
    <property type="match status" value="2"/>
</dbReference>
<dbReference type="InterPro" id="IPR015943">
    <property type="entry name" value="WD40/YVTN_repeat-like_dom_sf"/>
</dbReference>
<reference evidence="1 2" key="1">
    <citation type="submission" date="2016-08" db="EMBL/GenBank/DDBJ databases">
        <title>Complete genome sequence of Fictibacillus arsenicus G25-54, a strain with toxicity to nematodes and a potential arsenic-resistance activity.</title>
        <authorList>
            <person name="Zheng Z."/>
        </authorList>
    </citation>
    <scope>NUCLEOTIDE SEQUENCE [LARGE SCALE GENOMIC DNA]</scope>
    <source>
        <strain evidence="1 2">G25-54</strain>
    </source>
</reference>
<dbReference type="STRING" id="255247.ABE41_017565"/>
<accession>A0A1B1Z8Q0</accession>
<proteinExistence type="predicted"/>
<gene>
    <name evidence="1" type="ORF">ABE41_017565</name>
</gene>
<dbReference type="InterPro" id="IPR011044">
    <property type="entry name" value="Quino_amine_DH_bsu"/>
</dbReference>
<evidence type="ECO:0000313" key="1">
    <source>
        <dbReference type="EMBL" id="ANX13822.1"/>
    </source>
</evidence>
<dbReference type="KEGG" id="far:ABE41_017565"/>
<sequence length="645" mass="71331">MLVPLISPITTHAAGVVEKLGTPHYSIGILSTTYGTGPNGEEAIFAVSNGNPAMLNVIDAKTGTKISVHPLEGASQAWGAVTDPFGSVYIAGGANLYLYHPDVDQVENLGKALSTESTLWHIKSDEEGRIYGGTFPNGKIFMYDPATKEFTDYGPMVEGEQYSRSLDLYKGKVYVGMGAHAHLIKFDPATNEKEEIPLPESYQNEKFVYDLDIIKHYMFARLTDSSTLLVYDLRKKEWIDEIPGVKGVKVSPAGPKNLVYFNKQNEVYSYDLKTQELTPTGFKDTWSNKGFGWIHLDEPGFRGPSLTSMLFNGTYWVYNPKSGQSKMMQAQMEGQPISIQSIGAGPDGNIYTSGYLSGGFAKYSVTDNKITSFSGFGQAENMISTDKYLYLGVYTGGVIYRYDPDLPYDHDASKVDEATNPKKLFSLKEYDQDRPFGMAEGDGKVFFGTVPTYGKLGGALTVMDEATSSYEVYRNVVENQSVISLHYKNGLVYGGTSVSGGLGITPTETEAKLFIFDPAKKEKIYETIPLPGEKGIGALAFDDAGNLWGMSPGKIFKFDPLTREVVQTKELFPFSWSGVGHYWRGAFLQLDTDGNFYGSTLGKLFKFNPTTWEVEILNNDAALFAKDRNGNLYFSRGTDLYRYVR</sequence>
<dbReference type="AlphaFoldDB" id="A0A1B1Z8Q0"/>
<dbReference type="PANTHER" id="PTHR40274">
    <property type="entry name" value="VIRGINIAMYCIN B LYASE"/>
    <property type="match status" value="1"/>
</dbReference>
<organism evidence="1 2">
    <name type="scientific">Fictibacillus arsenicus</name>
    <dbReference type="NCBI Taxonomy" id="255247"/>
    <lineage>
        <taxon>Bacteria</taxon>
        <taxon>Bacillati</taxon>
        <taxon>Bacillota</taxon>
        <taxon>Bacilli</taxon>
        <taxon>Bacillales</taxon>
        <taxon>Fictibacillaceae</taxon>
        <taxon>Fictibacillus</taxon>
    </lineage>
</organism>
<name>A0A1B1Z8Q0_9BACL</name>
<dbReference type="SUPFAM" id="SSF63829">
    <property type="entry name" value="Calcium-dependent phosphotriesterase"/>
    <property type="match status" value="1"/>
</dbReference>
<dbReference type="EMBL" id="CP016761">
    <property type="protein sequence ID" value="ANX13822.1"/>
    <property type="molecule type" value="Genomic_DNA"/>
</dbReference>
<dbReference type="SUPFAM" id="SSF50969">
    <property type="entry name" value="YVTN repeat-like/Quinoprotein amine dehydrogenase"/>
    <property type="match status" value="1"/>
</dbReference>
<protein>
    <submittedName>
        <fullName evidence="1">Uncharacterized protein</fullName>
    </submittedName>
</protein>
<dbReference type="PANTHER" id="PTHR40274:SF3">
    <property type="entry name" value="VIRGINIAMYCIN B LYASE"/>
    <property type="match status" value="1"/>
</dbReference>
<dbReference type="Proteomes" id="UP000077412">
    <property type="component" value="Chromosome"/>
</dbReference>
<keyword evidence="2" id="KW-1185">Reference proteome</keyword>
<evidence type="ECO:0000313" key="2">
    <source>
        <dbReference type="Proteomes" id="UP000077412"/>
    </source>
</evidence>
<dbReference type="InterPro" id="IPR051344">
    <property type="entry name" value="Vgb"/>
</dbReference>